<accession>A0ABX1TJ42</accession>
<evidence type="ECO:0000313" key="2">
    <source>
        <dbReference type="EMBL" id="NMQ19391.1"/>
    </source>
</evidence>
<dbReference type="EMBL" id="SPMZ01000025">
    <property type="protein sequence ID" value="NMQ19391.1"/>
    <property type="molecule type" value="Genomic_DNA"/>
</dbReference>
<dbReference type="RefSeq" id="WP_169248648.1">
    <property type="nucleotide sequence ID" value="NZ_SPMZ01000025.1"/>
</dbReference>
<name>A0ABX1TJ42_9GAMM</name>
<protein>
    <submittedName>
        <fullName evidence="2">Glycosyltransferase</fullName>
    </submittedName>
</protein>
<sequence>MVRLSVAQLLPALNGGGVERGTLEIAEELVRRGHRSVVISAGGRLVPELLQAGSEHLAWPLGAKSPLVPRWVRPLRRWLAEQRIDILHARSRLPAWIAWLAWRRMDPATRPRFVTTVHGLYSVSRYSAIMTRGERVIAVSDTVRAYLRCHYPELPTERVQVIQRGVDPVDFPYGYRPTPDWLADWYRHYPQLRDVPILTLPGRLSRLKGHEEFIELIARLRVAGRPVHGLIVGGPEPRRQAYADALRENVRSRGLAGIVLFTGHRADMREIYAVSTLVLSLSAKPESFGRTVLEALSLGRPVVAYAYGGVGEILDRLYPAGRVSPGDEETLLARVAGLLDAPAPVPAEPAFPLRRMLDETLALYAALHRSPRAPV</sequence>
<comment type="caution">
    <text evidence="2">The sequence shown here is derived from an EMBL/GenBank/DDBJ whole genome shotgun (WGS) entry which is preliminary data.</text>
</comment>
<dbReference type="CDD" id="cd03819">
    <property type="entry name" value="GT4_WavL-like"/>
    <property type="match status" value="1"/>
</dbReference>
<evidence type="ECO:0000313" key="3">
    <source>
        <dbReference type="Proteomes" id="UP000760480"/>
    </source>
</evidence>
<organism evidence="2 3">
    <name type="scientific">Candidatus Competibacter phosphatis</name>
    <dbReference type="NCBI Taxonomy" id="221280"/>
    <lineage>
        <taxon>Bacteria</taxon>
        <taxon>Pseudomonadati</taxon>
        <taxon>Pseudomonadota</taxon>
        <taxon>Gammaproteobacteria</taxon>
        <taxon>Candidatus Competibacteraceae</taxon>
        <taxon>Candidatus Competibacter</taxon>
    </lineage>
</organism>
<dbReference type="PANTHER" id="PTHR12526">
    <property type="entry name" value="GLYCOSYLTRANSFERASE"/>
    <property type="match status" value="1"/>
</dbReference>
<feature type="domain" description="Glycosyltransferase subfamily 4-like N-terminal" evidence="1">
    <location>
        <begin position="16"/>
        <end position="168"/>
    </location>
</feature>
<dbReference type="InterPro" id="IPR028098">
    <property type="entry name" value="Glyco_trans_4-like_N"/>
</dbReference>
<dbReference type="Proteomes" id="UP000760480">
    <property type="component" value="Unassembled WGS sequence"/>
</dbReference>
<proteinExistence type="predicted"/>
<evidence type="ECO:0000259" key="1">
    <source>
        <dbReference type="Pfam" id="PF13439"/>
    </source>
</evidence>
<keyword evidence="3" id="KW-1185">Reference proteome</keyword>
<dbReference type="PANTHER" id="PTHR12526:SF638">
    <property type="entry name" value="SPORE COAT PROTEIN SA"/>
    <property type="match status" value="1"/>
</dbReference>
<dbReference type="Pfam" id="PF13692">
    <property type="entry name" value="Glyco_trans_1_4"/>
    <property type="match status" value="1"/>
</dbReference>
<reference evidence="2 3" key="1">
    <citation type="submission" date="2019-03" db="EMBL/GenBank/DDBJ databases">
        <title>Metabolic reconstructions from genomes of highly enriched 'Candidatus Accumulibacter' and 'Candidatus Competibacter' bioreactor populations.</title>
        <authorList>
            <person name="Annavajhala M.K."/>
            <person name="Welles L."/>
            <person name="Abbas B."/>
            <person name="Sorokin D."/>
            <person name="Park H."/>
            <person name="Van Loosdrecht M."/>
            <person name="Chandran K."/>
        </authorList>
    </citation>
    <scope>NUCLEOTIDE SEQUENCE [LARGE SCALE GENOMIC DNA]</scope>
    <source>
        <strain evidence="2 3">SBR_G</strain>
    </source>
</reference>
<dbReference type="Pfam" id="PF13439">
    <property type="entry name" value="Glyco_transf_4"/>
    <property type="match status" value="1"/>
</dbReference>
<dbReference type="Gene3D" id="3.40.50.2000">
    <property type="entry name" value="Glycogen Phosphorylase B"/>
    <property type="match status" value="2"/>
</dbReference>
<dbReference type="SUPFAM" id="SSF53756">
    <property type="entry name" value="UDP-Glycosyltransferase/glycogen phosphorylase"/>
    <property type="match status" value="1"/>
</dbReference>
<gene>
    <name evidence="2" type="ORF">E4P82_09415</name>
</gene>